<dbReference type="OrthoDB" id="6713140at2"/>
<dbReference type="Proteomes" id="UP000198885">
    <property type="component" value="Unassembled WGS sequence"/>
</dbReference>
<evidence type="ECO:0000313" key="1">
    <source>
        <dbReference type="EMBL" id="SES07774.1"/>
    </source>
</evidence>
<name>A0A1H9UF44_9RHOB</name>
<keyword evidence="2" id="KW-1185">Reference proteome</keyword>
<dbReference type="RefSeq" id="WP_092693162.1">
    <property type="nucleotide sequence ID" value="NZ_FOGU01000005.1"/>
</dbReference>
<evidence type="ECO:0000313" key="2">
    <source>
        <dbReference type="Proteomes" id="UP000198885"/>
    </source>
</evidence>
<organism evidence="1 2">
    <name type="scientific">Tranquillimonas rosea</name>
    <dbReference type="NCBI Taxonomy" id="641238"/>
    <lineage>
        <taxon>Bacteria</taxon>
        <taxon>Pseudomonadati</taxon>
        <taxon>Pseudomonadota</taxon>
        <taxon>Alphaproteobacteria</taxon>
        <taxon>Rhodobacterales</taxon>
        <taxon>Roseobacteraceae</taxon>
        <taxon>Tranquillimonas</taxon>
    </lineage>
</organism>
<sequence length="304" mass="34554">MTGRILRIFYDDALLARARAGEHNYTNRLIAAFASRGVETRLMRNSETARQASAGKDGYALFHMDDPLHARSLTTRLAYFYPFWRIERSAKRWEWEVALSAFAPRDVDPAAAETFFRRARERYFPGDAANARRDGFVYVALQGRLLQHRSFQTMSPLDMLGETLAHTGDRRIVAGLHPKETYSPAERAALDDLARLNPRLSIRTGEMPVLLRECDFVVTQNSSAALAGYFFRKPAVLFGMIDFLHIAANVGQSGVEAAFRQVEEMRPDYAAYLHWFLKETTINAGAPEAEAQILRAVKRRGWMF</sequence>
<dbReference type="EMBL" id="FOGU01000005">
    <property type="protein sequence ID" value="SES07774.1"/>
    <property type="molecule type" value="Genomic_DNA"/>
</dbReference>
<accession>A0A1H9UF44</accession>
<proteinExistence type="predicted"/>
<dbReference type="STRING" id="641238.SAMN04490244_105230"/>
<evidence type="ECO:0008006" key="3">
    <source>
        <dbReference type="Google" id="ProtNLM"/>
    </source>
</evidence>
<dbReference type="AlphaFoldDB" id="A0A1H9UF44"/>
<protein>
    <recommendedName>
        <fullName evidence="3">Capsule polysaccharide biosynthesis protein</fullName>
    </recommendedName>
</protein>
<reference evidence="1 2" key="1">
    <citation type="submission" date="2016-10" db="EMBL/GenBank/DDBJ databases">
        <authorList>
            <person name="de Groot N.N."/>
        </authorList>
    </citation>
    <scope>NUCLEOTIDE SEQUENCE [LARGE SCALE GENOMIC DNA]</scope>
    <source>
        <strain evidence="1 2">DSM 23042</strain>
    </source>
</reference>
<gene>
    <name evidence="1" type="ORF">SAMN04490244_105230</name>
</gene>